<gene>
    <name evidence="3" type="ORF">GPM918_LOCUS34132</name>
    <name evidence="4" type="ORF">SRO942_LOCUS34828</name>
</gene>
<dbReference type="EMBL" id="CAJNOQ010018696">
    <property type="protein sequence ID" value="CAF1434422.1"/>
    <property type="molecule type" value="Genomic_DNA"/>
</dbReference>
<dbReference type="EMBL" id="CAJOBC010084134">
    <property type="protein sequence ID" value="CAF4312223.1"/>
    <property type="molecule type" value="Genomic_DNA"/>
</dbReference>
<feature type="compositionally biased region" description="Low complexity" evidence="1">
    <location>
        <begin position="7"/>
        <end position="22"/>
    </location>
</feature>
<keyword evidence="2" id="KW-1133">Transmembrane helix</keyword>
<feature type="non-terminal residue" evidence="3">
    <location>
        <position position="1"/>
    </location>
</feature>
<sequence>NTNLQQSYGTNNNLNNPSGTNYYGQGSNLLPGNNAYGNMGSASWQNQNQNNRQGSVNGWYANNVGSNYNSYSSSTYNPYYNGWNKSNELRTNFAYVCVSFLISMYLALF</sequence>
<name>A0A815NKG4_9BILA</name>
<evidence type="ECO:0000313" key="5">
    <source>
        <dbReference type="Proteomes" id="UP000663829"/>
    </source>
</evidence>
<keyword evidence="2" id="KW-0812">Transmembrane</keyword>
<evidence type="ECO:0000256" key="2">
    <source>
        <dbReference type="SAM" id="Phobius"/>
    </source>
</evidence>
<feature type="transmembrane region" description="Helical" evidence="2">
    <location>
        <begin position="92"/>
        <end position="108"/>
    </location>
</feature>
<proteinExistence type="predicted"/>
<dbReference type="Proteomes" id="UP000663829">
    <property type="component" value="Unassembled WGS sequence"/>
</dbReference>
<evidence type="ECO:0000256" key="1">
    <source>
        <dbReference type="SAM" id="MobiDB-lite"/>
    </source>
</evidence>
<organism evidence="3 5">
    <name type="scientific">Didymodactylos carnosus</name>
    <dbReference type="NCBI Taxonomy" id="1234261"/>
    <lineage>
        <taxon>Eukaryota</taxon>
        <taxon>Metazoa</taxon>
        <taxon>Spiralia</taxon>
        <taxon>Gnathifera</taxon>
        <taxon>Rotifera</taxon>
        <taxon>Eurotatoria</taxon>
        <taxon>Bdelloidea</taxon>
        <taxon>Philodinida</taxon>
        <taxon>Philodinidae</taxon>
        <taxon>Didymodactylos</taxon>
    </lineage>
</organism>
<evidence type="ECO:0000313" key="3">
    <source>
        <dbReference type="EMBL" id="CAF1434422.1"/>
    </source>
</evidence>
<feature type="region of interest" description="Disordered" evidence="1">
    <location>
        <begin position="1"/>
        <end position="23"/>
    </location>
</feature>
<accession>A0A815NKG4</accession>
<protein>
    <submittedName>
        <fullName evidence="3">Uncharacterized protein</fullName>
    </submittedName>
</protein>
<reference evidence="3" key="1">
    <citation type="submission" date="2021-02" db="EMBL/GenBank/DDBJ databases">
        <authorList>
            <person name="Nowell W R."/>
        </authorList>
    </citation>
    <scope>NUCLEOTIDE SEQUENCE</scope>
</reference>
<keyword evidence="5" id="KW-1185">Reference proteome</keyword>
<keyword evidence="2" id="KW-0472">Membrane</keyword>
<comment type="caution">
    <text evidence="3">The sequence shown here is derived from an EMBL/GenBank/DDBJ whole genome shotgun (WGS) entry which is preliminary data.</text>
</comment>
<evidence type="ECO:0000313" key="4">
    <source>
        <dbReference type="EMBL" id="CAF4312223.1"/>
    </source>
</evidence>
<dbReference type="AlphaFoldDB" id="A0A815NKG4"/>
<dbReference type="Proteomes" id="UP000681722">
    <property type="component" value="Unassembled WGS sequence"/>
</dbReference>